<proteinExistence type="predicted"/>
<accession>A0A0A9FEF4</accession>
<sequence length="91" mass="9886">MDGIFHGRLLGLQFYTPVDVIYTDVTLGTNRPSVMRHELLIGDEGHRRSPFGRGRGNAVVVMGSGVQGHGTVYLGNLSHDDLLAMAIPLEL</sequence>
<protein>
    <submittedName>
        <fullName evidence="1">Uncharacterized protein</fullName>
    </submittedName>
</protein>
<organism evidence="1">
    <name type="scientific">Arundo donax</name>
    <name type="common">Giant reed</name>
    <name type="synonym">Donax arundinaceus</name>
    <dbReference type="NCBI Taxonomy" id="35708"/>
    <lineage>
        <taxon>Eukaryota</taxon>
        <taxon>Viridiplantae</taxon>
        <taxon>Streptophyta</taxon>
        <taxon>Embryophyta</taxon>
        <taxon>Tracheophyta</taxon>
        <taxon>Spermatophyta</taxon>
        <taxon>Magnoliopsida</taxon>
        <taxon>Liliopsida</taxon>
        <taxon>Poales</taxon>
        <taxon>Poaceae</taxon>
        <taxon>PACMAD clade</taxon>
        <taxon>Arundinoideae</taxon>
        <taxon>Arundineae</taxon>
        <taxon>Arundo</taxon>
    </lineage>
</organism>
<dbReference type="AlphaFoldDB" id="A0A0A9FEF4"/>
<reference evidence="1" key="2">
    <citation type="journal article" date="2015" name="Data Brief">
        <title>Shoot transcriptome of the giant reed, Arundo donax.</title>
        <authorList>
            <person name="Barrero R.A."/>
            <person name="Guerrero F.D."/>
            <person name="Moolhuijzen P."/>
            <person name="Goolsby J.A."/>
            <person name="Tidwell J."/>
            <person name="Bellgard S.E."/>
            <person name="Bellgard M.I."/>
        </authorList>
    </citation>
    <scope>NUCLEOTIDE SEQUENCE</scope>
    <source>
        <tissue evidence="1">Shoot tissue taken approximately 20 cm above the soil surface</tissue>
    </source>
</reference>
<reference evidence="1" key="1">
    <citation type="submission" date="2014-09" db="EMBL/GenBank/DDBJ databases">
        <authorList>
            <person name="Magalhaes I.L.F."/>
            <person name="Oliveira U."/>
            <person name="Santos F.R."/>
            <person name="Vidigal T.H.D.A."/>
            <person name="Brescovit A.D."/>
            <person name="Santos A.J."/>
        </authorList>
    </citation>
    <scope>NUCLEOTIDE SEQUENCE</scope>
    <source>
        <tissue evidence="1">Shoot tissue taken approximately 20 cm above the soil surface</tissue>
    </source>
</reference>
<evidence type="ECO:0000313" key="1">
    <source>
        <dbReference type="EMBL" id="JAE10737.1"/>
    </source>
</evidence>
<dbReference type="EMBL" id="GBRH01187159">
    <property type="protein sequence ID" value="JAE10737.1"/>
    <property type="molecule type" value="Transcribed_RNA"/>
</dbReference>
<name>A0A0A9FEF4_ARUDO</name>